<dbReference type="EMBL" id="BK016230">
    <property type="protein sequence ID" value="DAG03408.1"/>
    <property type="molecule type" value="Genomic_DNA"/>
</dbReference>
<sequence length="625" mass="71957">MLRFLNTKIEGFASIQYMEFNWSSQDRGIVIISASNGSGKSKLINSLFWALYGKTMGGAVEMWVSIRPKDYRGVKVELEFEKDGKQYKVIRCQGYTGKVEGRTGKNGLFFYQGGNLDTGRDKRGIQERIDKILGYSPELFLNSVVFGQKQARLMDDKSANKKRFFEEAFEVGIFQDAYAKAKAKFEKVSQEVTNLKIDIDVKNKSIKAMEEKIEMANRLEVRWIDEHVKRIGFLENALEEAKEELIEWSENKDNSLSGLKDDIKTLKRQRKELGDIFTKYHEANSNVIRLESDIKLDDKSISNCDKMIEANEENIANLPTSCPECGRPYNKEDLRKSVDIYKQKIDGFTRDKRAYTLAKKQHERSLLDAKEKLSSLKEQLNQVNSLDSKIESLENALQKEEDNTQMGEILTKKVNRAKKNLKECKEERYVPDEGLNIEEIRNCIGKTEKFINNLKKELIKRRVEKNRYQFAMESFSNKGIKPWLFNILLEQVNEKLENYEQLSGFKVVFWVDMGSANGDIRVLVNRFGIEVPYEDLSGGQQQLINLTTIFAINEVIQETKPCGLFIGDELFESLDKTNVEVVANILQDRAEKQSIFLVTHLLDFNIQNSEVIKLENVNGITTLLS</sequence>
<evidence type="ECO:0000259" key="2">
    <source>
        <dbReference type="Pfam" id="PF13476"/>
    </source>
</evidence>
<feature type="domain" description="Rad50/SbcC-type AAA" evidence="2">
    <location>
        <begin position="8"/>
        <end position="216"/>
    </location>
</feature>
<feature type="coiled-coil region" evidence="1">
    <location>
        <begin position="359"/>
        <end position="427"/>
    </location>
</feature>
<proteinExistence type="predicted"/>
<dbReference type="Gene3D" id="3.40.50.300">
    <property type="entry name" value="P-loop containing nucleotide triphosphate hydrolases"/>
    <property type="match status" value="2"/>
</dbReference>
<organism evidence="3">
    <name type="scientific">Ackermannviridae sp. ctUml7</name>
    <dbReference type="NCBI Taxonomy" id="2825753"/>
    <lineage>
        <taxon>Viruses</taxon>
        <taxon>Duplodnaviria</taxon>
        <taxon>Heunggongvirae</taxon>
        <taxon>Uroviricota</taxon>
        <taxon>Caudoviricetes</taxon>
        <taxon>Pantevenvirales</taxon>
        <taxon>Ackermannviridae</taxon>
    </lineage>
</organism>
<name>A0A8S5V9P2_9CAUD</name>
<evidence type="ECO:0000313" key="3">
    <source>
        <dbReference type="EMBL" id="DAG03408.1"/>
    </source>
</evidence>
<protein>
    <submittedName>
        <fullName evidence="3">STRUCTURAL MAINTENANCE OF CHROMOSOMES PROTEIN</fullName>
    </submittedName>
</protein>
<keyword evidence="1" id="KW-0175">Coiled coil</keyword>
<dbReference type="PANTHER" id="PTHR32114">
    <property type="entry name" value="ABC TRANSPORTER ABCH.3"/>
    <property type="match status" value="1"/>
</dbReference>
<dbReference type="GO" id="GO:0006302">
    <property type="term" value="P:double-strand break repair"/>
    <property type="evidence" value="ECO:0007669"/>
    <property type="project" value="InterPro"/>
</dbReference>
<dbReference type="SUPFAM" id="SSF52540">
    <property type="entry name" value="P-loop containing nucleoside triphosphate hydrolases"/>
    <property type="match status" value="1"/>
</dbReference>
<evidence type="ECO:0000256" key="1">
    <source>
        <dbReference type="SAM" id="Coils"/>
    </source>
</evidence>
<dbReference type="InterPro" id="IPR038729">
    <property type="entry name" value="Rad50/SbcC_AAA"/>
</dbReference>
<dbReference type="GO" id="GO:0016887">
    <property type="term" value="F:ATP hydrolysis activity"/>
    <property type="evidence" value="ECO:0007669"/>
    <property type="project" value="InterPro"/>
</dbReference>
<dbReference type="Pfam" id="PF13476">
    <property type="entry name" value="AAA_23"/>
    <property type="match status" value="1"/>
</dbReference>
<feature type="coiled-coil region" evidence="1">
    <location>
        <begin position="178"/>
        <end position="276"/>
    </location>
</feature>
<dbReference type="PANTHER" id="PTHR32114:SF2">
    <property type="entry name" value="ABC TRANSPORTER ABCH.3"/>
    <property type="match status" value="1"/>
</dbReference>
<accession>A0A8S5V9P2</accession>
<reference evidence="3" key="1">
    <citation type="journal article" date="2021" name="Proc. Natl. Acad. Sci. U.S.A.">
        <title>A Catalog of Tens of Thousands of Viruses from Human Metagenomes Reveals Hidden Associations with Chronic Diseases.</title>
        <authorList>
            <person name="Tisza M.J."/>
            <person name="Buck C.B."/>
        </authorList>
    </citation>
    <scope>NUCLEOTIDE SEQUENCE</scope>
    <source>
        <strain evidence="3">CtUml7</strain>
    </source>
</reference>
<dbReference type="InterPro" id="IPR027417">
    <property type="entry name" value="P-loop_NTPase"/>
</dbReference>